<evidence type="ECO:0000313" key="4">
    <source>
        <dbReference type="Proteomes" id="UP001065174"/>
    </source>
</evidence>
<sequence>MSDKKEIADNHAENALKSDAVQPTAELKENTQEEQPKATPEEPVAEAALAEEKVSETTIEARDAESDAVTASNDEDGKEEDSDDHEELHEDEHEDEIDYSKMSKAELLDHLAAFGQSEQGFKKGKAIHAIKDAYDNIFEKEKEIALGKFIQDGGESDDFDYKLDEISENFEAYYKLIKEKRYKNAKELEKQKDLNLKLKTDLLERLRHFVDNDENTTSIKDLRSIQDEWKAIGPVHPQHNKTLWANYNALLDLYYDHRSIYFELKELDKKKNLEMKIELCAQAEALDQLENLNEAIKKLNELHEEYKHIGPVPNDKQEETWQRFKNASDQIYQKRKEFYGHLKEEFKENFIKKSGLAEKIQAFTEFKAEKISEWNAKTKEILALQKEWDAIGSMPKEQAKEVNKKFWAAFKNFFHNKSAFFKTLDSQREGNLELKQKLVEKAKELSVSEDWAGTTHKLKDLQQEWKNIGPVPEKFRESIYKEFKAACDEFFNRKRGHSKEMESSYDDNLLKKEEVCKKLEDLAQVEDLNPEQVYELQDEFNAIGFVPKKAIKSIQNRYQAALKNVIRNTDNFEKDELDELKSLISIHKIKAGPHGDQKLQRREHSLKRKIQSLESDVSTWKNNIGFFASSKNATELLKDFEEKIQNAENQLEELKEELKLINYAG</sequence>
<accession>A0ABY6CM88</accession>
<reference evidence="3" key="1">
    <citation type="submission" date="2022-09" db="EMBL/GenBank/DDBJ databases">
        <title>Comparative genomics and taxonomic characterization of three novel marine species of genus Reichenbachiella exhibiting antioxidant and polysaccharide degradation activities.</title>
        <authorList>
            <person name="Muhammad N."/>
            <person name="Lee Y.-J."/>
            <person name="Ko J."/>
            <person name="Kim S.-G."/>
        </authorList>
    </citation>
    <scope>NUCLEOTIDE SEQUENCE</scope>
    <source>
        <strain evidence="3">BKB1-1</strain>
    </source>
</reference>
<keyword evidence="4" id="KW-1185">Reference proteome</keyword>
<feature type="compositionally biased region" description="Basic and acidic residues" evidence="2">
    <location>
        <begin position="26"/>
        <end position="40"/>
    </location>
</feature>
<dbReference type="Proteomes" id="UP001065174">
    <property type="component" value="Chromosome"/>
</dbReference>
<evidence type="ECO:0000256" key="1">
    <source>
        <dbReference type="SAM" id="Coils"/>
    </source>
</evidence>
<evidence type="ECO:0000256" key="2">
    <source>
        <dbReference type="SAM" id="MobiDB-lite"/>
    </source>
</evidence>
<dbReference type="Pfam" id="PF03993">
    <property type="entry name" value="DUF349"/>
    <property type="match status" value="5"/>
</dbReference>
<keyword evidence="1" id="KW-0175">Coiled coil</keyword>
<gene>
    <name evidence="3" type="ORF">N6H18_14820</name>
</gene>
<organism evidence="3 4">
    <name type="scientific">Reichenbachiella agarivorans</name>
    <dbReference type="NCBI Taxonomy" id="2979464"/>
    <lineage>
        <taxon>Bacteria</taxon>
        <taxon>Pseudomonadati</taxon>
        <taxon>Bacteroidota</taxon>
        <taxon>Cytophagia</taxon>
        <taxon>Cytophagales</taxon>
        <taxon>Reichenbachiellaceae</taxon>
        <taxon>Reichenbachiella</taxon>
    </lineage>
</organism>
<dbReference type="InterPro" id="IPR007139">
    <property type="entry name" value="DUF349"/>
</dbReference>
<protein>
    <submittedName>
        <fullName evidence="3">DUF349 domain-containing protein</fullName>
    </submittedName>
</protein>
<feature type="coiled-coil region" evidence="1">
    <location>
        <begin position="596"/>
        <end position="664"/>
    </location>
</feature>
<proteinExistence type="predicted"/>
<evidence type="ECO:0000313" key="3">
    <source>
        <dbReference type="EMBL" id="UXP31621.1"/>
    </source>
</evidence>
<feature type="compositionally biased region" description="Basic and acidic residues" evidence="2">
    <location>
        <begin position="50"/>
        <end position="65"/>
    </location>
</feature>
<feature type="compositionally biased region" description="Acidic residues" evidence="2">
    <location>
        <begin position="73"/>
        <end position="85"/>
    </location>
</feature>
<feature type="compositionally biased region" description="Basic and acidic residues" evidence="2">
    <location>
        <begin position="1"/>
        <end position="16"/>
    </location>
</feature>
<feature type="region of interest" description="Disordered" evidence="2">
    <location>
        <begin position="1"/>
        <end position="96"/>
    </location>
</feature>
<dbReference type="RefSeq" id="WP_262309060.1">
    <property type="nucleotide sequence ID" value="NZ_CP106679.1"/>
</dbReference>
<name>A0ABY6CM88_9BACT</name>
<feature type="coiled-coil region" evidence="1">
    <location>
        <begin position="282"/>
        <end position="309"/>
    </location>
</feature>
<dbReference type="EMBL" id="CP106679">
    <property type="protein sequence ID" value="UXP31621.1"/>
    <property type="molecule type" value="Genomic_DNA"/>
</dbReference>